<reference evidence="1 2" key="1">
    <citation type="journal article" date="2018" name="Nat. Ecol. Evol.">
        <title>Pezizomycetes genomes reveal the molecular basis of ectomycorrhizal truffle lifestyle.</title>
        <authorList>
            <person name="Murat C."/>
            <person name="Payen T."/>
            <person name="Noel B."/>
            <person name="Kuo A."/>
            <person name="Morin E."/>
            <person name="Chen J."/>
            <person name="Kohler A."/>
            <person name="Krizsan K."/>
            <person name="Balestrini R."/>
            <person name="Da Silva C."/>
            <person name="Montanini B."/>
            <person name="Hainaut M."/>
            <person name="Levati E."/>
            <person name="Barry K.W."/>
            <person name="Belfiori B."/>
            <person name="Cichocki N."/>
            <person name="Clum A."/>
            <person name="Dockter R.B."/>
            <person name="Fauchery L."/>
            <person name="Guy J."/>
            <person name="Iotti M."/>
            <person name="Le Tacon F."/>
            <person name="Lindquist E.A."/>
            <person name="Lipzen A."/>
            <person name="Malagnac F."/>
            <person name="Mello A."/>
            <person name="Molinier V."/>
            <person name="Miyauchi S."/>
            <person name="Poulain J."/>
            <person name="Riccioni C."/>
            <person name="Rubini A."/>
            <person name="Sitrit Y."/>
            <person name="Splivallo R."/>
            <person name="Traeger S."/>
            <person name="Wang M."/>
            <person name="Zifcakova L."/>
            <person name="Wipf D."/>
            <person name="Zambonelli A."/>
            <person name="Paolocci F."/>
            <person name="Nowrousian M."/>
            <person name="Ottonello S."/>
            <person name="Baldrian P."/>
            <person name="Spatafora J.W."/>
            <person name="Henrissat B."/>
            <person name="Nagy L.G."/>
            <person name="Aury J.M."/>
            <person name="Wincker P."/>
            <person name="Grigoriev I.V."/>
            <person name="Bonfante P."/>
            <person name="Martin F.M."/>
        </authorList>
    </citation>
    <scope>NUCLEOTIDE SEQUENCE [LARGE SCALE GENOMIC DNA]</scope>
    <source>
        <strain evidence="1 2">120613-1</strain>
    </source>
</reference>
<accession>A0A3N4IUH1</accession>
<sequence>MKENPSKEETAISASLLKSLKTGLFCFLATDPVIGDDNNRHKSRTSIENRLMGNNALTKLTECLFEALLPDFFKKYKKVHNSLPITYLTQEEKDWFGIWTSRGTVLSTFTDVHVDINDVPLGFCTITPLGEFTDGHLCLPSLGVKLTLQPGCILFLRSYLLPHYVGKWTGNCFSIVQYTHQSVFDYFTEQTGEAVFPMTDMPPWYQERYNN</sequence>
<keyword evidence="2" id="KW-1185">Reference proteome</keyword>
<dbReference type="EMBL" id="ML121087">
    <property type="protein sequence ID" value="RPA88408.1"/>
    <property type="molecule type" value="Genomic_DNA"/>
</dbReference>
<dbReference type="AlphaFoldDB" id="A0A3N4IUH1"/>
<organism evidence="1 2">
    <name type="scientific">Choiromyces venosus 120613-1</name>
    <dbReference type="NCBI Taxonomy" id="1336337"/>
    <lineage>
        <taxon>Eukaryota</taxon>
        <taxon>Fungi</taxon>
        <taxon>Dikarya</taxon>
        <taxon>Ascomycota</taxon>
        <taxon>Pezizomycotina</taxon>
        <taxon>Pezizomycetes</taxon>
        <taxon>Pezizales</taxon>
        <taxon>Tuberaceae</taxon>
        <taxon>Choiromyces</taxon>
    </lineage>
</organism>
<evidence type="ECO:0000313" key="2">
    <source>
        <dbReference type="Proteomes" id="UP000276215"/>
    </source>
</evidence>
<evidence type="ECO:0000313" key="1">
    <source>
        <dbReference type="EMBL" id="RPA88408.1"/>
    </source>
</evidence>
<name>A0A3N4IUH1_9PEZI</name>
<dbReference type="OrthoDB" id="2152029at2759"/>
<dbReference type="Proteomes" id="UP000276215">
    <property type="component" value="Unassembled WGS sequence"/>
</dbReference>
<dbReference type="Gene3D" id="3.60.130.30">
    <property type="match status" value="1"/>
</dbReference>
<gene>
    <name evidence="1" type="ORF">L873DRAFT_1849718</name>
</gene>
<proteinExistence type="predicted"/>
<protein>
    <submittedName>
        <fullName evidence="1">Uncharacterized protein</fullName>
    </submittedName>
</protein>